<gene>
    <name evidence="11" type="ORF">ABW18_16980</name>
</gene>
<dbReference type="Proteomes" id="UP000037247">
    <property type="component" value="Unassembled WGS sequence"/>
</dbReference>
<organism evidence="11 12">
    <name type="scientific">Gordonia jacobaea</name>
    <dbReference type="NCBI Taxonomy" id="122202"/>
    <lineage>
        <taxon>Bacteria</taxon>
        <taxon>Bacillati</taxon>
        <taxon>Actinomycetota</taxon>
        <taxon>Actinomycetes</taxon>
        <taxon>Mycobacteriales</taxon>
        <taxon>Gordoniaceae</taxon>
        <taxon>Gordonia</taxon>
    </lineage>
</organism>
<reference evidence="11 12" key="1">
    <citation type="submission" date="2015-05" db="EMBL/GenBank/DDBJ databases">
        <title>Draft genome sequence of the bacterium Gordonia jacobaea a new member of the Gordonia genus.</title>
        <authorList>
            <person name="Jimenez-Galisteo G."/>
            <person name="Dominguez A."/>
            <person name="Munoz E."/>
            <person name="Vinas M."/>
        </authorList>
    </citation>
    <scope>NUCLEOTIDE SEQUENCE [LARGE SCALE GENOMIC DNA]</scope>
    <source>
        <strain evidence="12">mv1</strain>
    </source>
</reference>
<keyword evidence="7 9" id="KW-0472">Membrane</keyword>
<dbReference type="PANTHER" id="PTHR30413:SF10">
    <property type="entry name" value="CAPSULE POLYSACCHARIDE EXPORT INNER-MEMBRANE PROTEIN CTRC"/>
    <property type="match status" value="1"/>
</dbReference>
<protein>
    <submittedName>
        <fullName evidence="11">Sugar ABC transporter permease</fullName>
    </submittedName>
</protein>
<keyword evidence="12" id="KW-1185">Reference proteome</keyword>
<keyword evidence="5 9" id="KW-0812">Transmembrane</keyword>
<comment type="similarity">
    <text evidence="2">Belongs to the ABC-2 integral membrane protein family.</text>
</comment>
<comment type="subcellular location">
    <subcellularLocation>
        <location evidence="1">Cell membrane</location>
        <topology evidence="1">Multi-pass membrane protein</topology>
    </subcellularLocation>
</comment>
<name>A0ABR5I8V8_9ACTN</name>
<evidence type="ECO:0000256" key="1">
    <source>
        <dbReference type="ARBA" id="ARBA00004651"/>
    </source>
</evidence>
<evidence type="ECO:0000313" key="12">
    <source>
        <dbReference type="Proteomes" id="UP000037247"/>
    </source>
</evidence>
<feature type="transmembrane region" description="Helical" evidence="9">
    <location>
        <begin position="162"/>
        <end position="189"/>
    </location>
</feature>
<feature type="transmembrane region" description="Helical" evidence="9">
    <location>
        <begin position="87"/>
        <end position="106"/>
    </location>
</feature>
<accession>A0ABR5I8V8</accession>
<evidence type="ECO:0000256" key="8">
    <source>
        <dbReference type="SAM" id="MobiDB-lite"/>
    </source>
</evidence>
<evidence type="ECO:0000256" key="4">
    <source>
        <dbReference type="ARBA" id="ARBA00022475"/>
    </source>
</evidence>
<evidence type="ECO:0000256" key="6">
    <source>
        <dbReference type="ARBA" id="ARBA00022989"/>
    </source>
</evidence>
<evidence type="ECO:0000256" key="5">
    <source>
        <dbReference type="ARBA" id="ARBA00022692"/>
    </source>
</evidence>
<evidence type="ECO:0000313" key="11">
    <source>
        <dbReference type="EMBL" id="KNA90100.1"/>
    </source>
</evidence>
<keyword evidence="6 9" id="KW-1133">Transmembrane helix</keyword>
<keyword evidence="3" id="KW-0813">Transport</keyword>
<dbReference type="PANTHER" id="PTHR30413">
    <property type="entry name" value="INNER MEMBRANE TRANSPORT PERMEASE"/>
    <property type="match status" value="1"/>
</dbReference>
<comment type="caution">
    <text evidence="11">The sequence shown here is derived from an EMBL/GenBank/DDBJ whole genome shotgun (WGS) entry which is preliminary data.</text>
</comment>
<evidence type="ECO:0000256" key="7">
    <source>
        <dbReference type="ARBA" id="ARBA00023136"/>
    </source>
</evidence>
<feature type="region of interest" description="Disordered" evidence="8">
    <location>
        <begin position="1"/>
        <end position="21"/>
    </location>
</feature>
<evidence type="ECO:0000256" key="3">
    <source>
        <dbReference type="ARBA" id="ARBA00022448"/>
    </source>
</evidence>
<feature type="transmembrane region" description="Helical" evidence="9">
    <location>
        <begin position="196"/>
        <end position="215"/>
    </location>
</feature>
<dbReference type="Pfam" id="PF01061">
    <property type="entry name" value="ABC2_membrane"/>
    <property type="match status" value="1"/>
</dbReference>
<feature type="transmembrane region" description="Helical" evidence="9">
    <location>
        <begin position="138"/>
        <end position="156"/>
    </location>
</feature>
<dbReference type="InterPro" id="IPR013525">
    <property type="entry name" value="ABC2_TM"/>
</dbReference>
<evidence type="ECO:0000256" key="2">
    <source>
        <dbReference type="ARBA" id="ARBA00007783"/>
    </source>
</evidence>
<evidence type="ECO:0000256" key="9">
    <source>
        <dbReference type="SAM" id="Phobius"/>
    </source>
</evidence>
<feature type="domain" description="ABC-2 type transporter transmembrane" evidence="10">
    <location>
        <begin position="39"/>
        <end position="248"/>
    </location>
</feature>
<dbReference type="EMBL" id="LDTZ01000020">
    <property type="protein sequence ID" value="KNA90100.1"/>
    <property type="molecule type" value="Genomic_DNA"/>
</dbReference>
<proteinExistence type="inferred from homology"/>
<feature type="transmembrane region" description="Helical" evidence="9">
    <location>
        <begin position="257"/>
        <end position="278"/>
    </location>
</feature>
<keyword evidence="4" id="KW-1003">Cell membrane</keyword>
<sequence>MSAVVNEREVPPPPTTSDSRSFRRAFKDLSDGLRARELWALLGWQDIKQRYRRSVLGPLWITIATGITAVAMGLLYSQLFDEDITTFLPYVTLGFIFWGFIEGSILDGSEVFAKNEGLIKQIPSPLSVHVYRLAWRQLIIFAHNIVIYLVLLAIFWKHIHLSWTVVLIIPAMILFVINSVWVAMVFGILTTRFRDIGQLLSTAVRLVFFMTPIIWSASSLHKVTGEGSSRARIFEINPMFHYLEITRGPLLGESVAFYHWAIVIGCTVAGCLLALFIMRNYRARVPYWV</sequence>
<feature type="transmembrane region" description="Helical" evidence="9">
    <location>
        <begin position="55"/>
        <end position="75"/>
    </location>
</feature>
<feature type="compositionally biased region" description="Basic and acidic residues" evidence="8">
    <location>
        <begin position="1"/>
        <end position="10"/>
    </location>
</feature>
<dbReference type="RefSeq" id="WP_049700169.1">
    <property type="nucleotide sequence ID" value="NZ_LDTZ01000020.1"/>
</dbReference>
<evidence type="ECO:0000259" key="10">
    <source>
        <dbReference type="Pfam" id="PF01061"/>
    </source>
</evidence>